<evidence type="ECO:0000313" key="1">
    <source>
        <dbReference type="EMBL" id="KAK6639994.1"/>
    </source>
</evidence>
<evidence type="ECO:0000313" key="2">
    <source>
        <dbReference type="Proteomes" id="UP001372834"/>
    </source>
</evidence>
<reference evidence="1 2" key="1">
    <citation type="submission" date="2023-10" db="EMBL/GenBank/DDBJ databases">
        <title>Genomes of two closely related lineages of the louse Polyplax serrata with different host specificities.</title>
        <authorList>
            <person name="Martinu J."/>
            <person name="Tarabai H."/>
            <person name="Stefka J."/>
            <person name="Hypsa V."/>
        </authorList>
    </citation>
    <scope>NUCLEOTIDE SEQUENCE [LARGE SCALE GENOMIC DNA]</scope>
    <source>
        <strain evidence="1">HR10_N</strain>
    </source>
</reference>
<accession>A0AAN8S8Y2</accession>
<sequence>MKLSELNAFPQPTNETKFRFQVPRPWNRTCCDGQEQEGNVTRHRKAKGRIAKTRWTMREGGGWEPLAVGRRPRQSGFCSFVVAAILSLLLQSAVKICLADRQLLSGFSRESTTTKIEEYADLIITNRSNGKMRIKDIDPRQIIPRTSSTNPTKGGRLIFAAQSL</sequence>
<comment type="caution">
    <text evidence="1">The sequence shown here is derived from an EMBL/GenBank/DDBJ whole genome shotgun (WGS) entry which is preliminary data.</text>
</comment>
<name>A0AAN8S8Y2_POLSC</name>
<organism evidence="1 2">
    <name type="scientific">Polyplax serrata</name>
    <name type="common">Common mouse louse</name>
    <dbReference type="NCBI Taxonomy" id="468196"/>
    <lineage>
        <taxon>Eukaryota</taxon>
        <taxon>Metazoa</taxon>
        <taxon>Ecdysozoa</taxon>
        <taxon>Arthropoda</taxon>
        <taxon>Hexapoda</taxon>
        <taxon>Insecta</taxon>
        <taxon>Pterygota</taxon>
        <taxon>Neoptera</taxon>
        <taxon>Paraneoptera</taxon>
        <taxon>Psocodea</taxon>
        <taxon>Troctomorpha</taxon>
        <taxon>Phthiraptera</taxon>
        <taxon>Anoplura</taxon>
        <taxon>Polyplacidae</taxon>
        <taxon>Polyplax</taxon>
    </lineage>
</organism>
<protein>
    <submittedName>
        <fullName evidence="1">Uncharacterized protein</fullName>
    </submittedName>
</protein>
<dbReference type="AlphaFoldDB" id="A0AAN8S8Y2"/>
<proteinExistence type="predicted"/>
<dbReference type="Proteomes" id="UP001372834">
    <property type="component" value="Unassembled WGS sequence"/>
</dbReference>
<dbReference type="EMBL" id="JAWJWE010000003">
    <property type="protein sequence ID" value="KAK6639994.1"/>
    <property type="molecule type" value="Genomic_DNA"/>
</dbReference>
<gene>
    <name evidence="1" type="ORF">RUM43_008271</name>
</gene>